<feature type="transmembrane region" description="Helical" evidence="8">
    <location>
        <begin position="341"/>
        <end position="360"/>
    </location>
</feature>
<keyword evidence="4" id="KW-0808">Transferase</keyword>
<feature type="transmembrane region" description="Helical" evidence="8">
    <location>
        <begin position="216"/>
        <end position="238"/>
    </location>
</feature>
<dbReference type="Proteomes" id="UP000478183">
    <property type="component" value="Unassembled WGS sequence"/>
</dbReference>
<feature type="transmembrane region" description="Helical" evidence="8">
    <location>
        <begin position="316"/>
        <end position="334"/>
    </location>
</feature>
<feature type="domain" description="Glycosyltransferase RgtA/B/C/D-like" evidence="9">
    <location>
        <begin position="71"/>
        <end position="206"/>
    </location>
</feature>
<dbReference type="Pfam" id="PF13231">
    <property type="entry name" value="PMT_2"/>
    <property type="match status" value="1"/>
</dbReference>
<dbReference type="InterPro" id="IPR038731">
    <property type="entry name" value="RgtA/B/C-like"/>
</dbReference>
<evidence type="ECO:0000256" key="7">
    <source>
        <dbReference type="ARBA" id="ARBA00023136"/>
    </source>
</evidence>
<keyword evidence="7 8" id="KW-0472">Membrane</keyword>
<feature type="transmembrane region" description="Helical" evidence="8">
    <location>
        <begin position="12"/>
        <end position="34"/>
    </location>
</feature>
<keyword evidence="2" id="KW-1003">Cell membrane</keyword>
<evidence type="ECO:0000256" key="3">
    <source>
        <dbReference type="ARBA" id="ARBA00022676"/>
    </source>
</evidence>
<feature type="transmembrane region" description="Helical" evidence="8">
    <location>
        <begin position="291"/>
        <end position="310"/>
    </location>
</feature>
<evidence type="ECO:0000259" key="9">
    <source>
        <dbReference type="Pfam" id="PF13231"/>
    </source>
</evidence>
<gene>
    <name evidence="10" type="ORF">GL286_02315</name>
</gene>
<keyword evidence="3" id="KW-0328">Glycosyltransferase</keyword>
<organism evidence="10 11">
    <name type="scientific">Paracoccus aestuariivivens</name>
    <dbReference type="NCBI Taxonomy" id="1820333"/>
    <lineage>
        <taxon>Bacteria</taxon>
        <taxon>Pseudomonadati</taxon>
        <taxon>Pseudomonadota</taxon>
        <taxon>Alphaproteobacteria</taxon>
        <taxon>Rhodobacterales</taxon>
        <taxon>Paracoccaceae</taxon>
        <taxon>Paracoccus</taxon>
    </lineage>
</organism>
<keyword evidence="5 8" id="KW-0812">Transmembrane</keyword>
<dbReference type="EMBL" id="WMIE01000001">
    <property type="protein sequence ID" value="MTH76558.1"/>
    <property type="molecule type" value="Genomic_DNA"/>
</dbReference>
<dbReference type="GO" id="GO:0005886">
    <property type="term" value="C:plasma membrane"/>
    <property type="evidence" value="ECO:0007669"/>
    <property type="project" value="UniProtKB-SubCell"/>
</dbReference>
<dbReference type="OrthoDB" id="9810951at2"/>
<dbReference type="PANTHER" id="PTHR33908">
    <property type="entry name" value="MANNOSYLTRANSFERASE YKCB-RELATED"/>
    <property type="match status" value="1"/>
</dbReference>
<keyword evidence="11" id="KW-1185">Reference proteome</keyword>
<evidence type="ECO:0000256" key="5">
    <source>
        <dbReference type="ARBA" id="ARBA00022692"/>
    </source>
</evidence>
<evidence type="ECO:0000256" key="8">
    <source>
        <dbReference type="SAM" id="Phobius"/>
    </source>
</evidence>
<evidence type="ECO:0000256" key="2">
    <source>
        <dbReference type="ARBA" id="ARBA00022475"/>
    </source>
</evidence>
<evidence type="ECO:0000256" key="4">
    <source>
        <dbReference type="ARBA" id="ARBA00022679"/>
    </source>
</evidence>
<comment type="caution">
    <text evidence="10">The sequence shown here is derived from an EMBL/GenBank/DDBJ whole genome shotgun (WGS) entry which is preliminary data.</text>
</comment>
<dbReference type="PANTHER" id="PTHR33908:SF11">
    <property type="entry name" value="MEMBRANE PROTEIN"/>
    <property type="match status" value="1"/>
</dbReference>
<dbReference type="GO" id="GO:0016763">
    <property type="term" value="F:pentosyltransferase activity"/>
    <property type="evidence" value="ECO:0007669"/>
    <property type="project" value="TreeGrafter"/>
</dbReference>
<name>A0A6L6J5N8_9RHOB</name>
<evidence type="ECO:0000256" key="6">
    <source>
        <dbReference type="ARBA" id="ARBA00022989"/>
    </source>
</evidence>
<dbReference type="InterPro" id="IPR050297">
    <property type="entry name" value="LipidA_mod_glycosyltrf_83"/>
</dbReference>
<evidence type="ECO:0000313" key="11">
    <source>
        <dbReference type="Proteomes" id="UP000478183"/>
    </source>
</evidence>
<keyword evidence="6 8" id="KW-1133">Transmembrane helix</keyword>
<evidence type="ECO:0000313" key="10">
    <source>
        <dbReference type="EMBL" id="MTH76558.1"/>
    </source>
</evidence>
<reference evidence="10 11" key="1">
    <citation type="submission" date="2019-11" db="EMBL/GenBank/DDBJ databases">
        <authorList>
            <person name="Dong K."/>
        </authorList>
    </citation>
    <scope>NUCLEOTIDE SEQUENCE [LARGE SCALE GENOMIC DNA]</scope>
    <source>
        <strain evidence="10 11">NBRC 111993</strain>
    </source>
</reference>
<feature type="transmembrane region" description="Helical" evidence="8">
    <location>
        <begin position="189"/>
        <end position="209"/>
    </location>
</feature>
<sequence length="519" mass="55083">MSDQISQIRRDTLVVPPLALAMLLFAGLSVPGVLLRPAIPIDETRYLTVAWEMRLSGDWLVPHLNGLPYSHKPPLLFWLINLVWLVTGPSEIAARLVAPAFGLASIWATARLARKLVPDTPEIGGHAALVLAGMLGFSFFAGLTMFDAMQTLATVLGVTALTGVASRGRAAWLGWGAALALGALAKGPVILVHLLPVALATPLWAGIGWRQAAKGLALGLLTGLGLVGLWLGPALIAGGSEYRTAVLWTQSAGRVVDSFAHQKPIWFFLAMAPLLIWPWGWSLASWRAARLPGPLAVWTLATFAIFSLISGKQAHYLLPMLPAVAIAFAPALTLPRLPLRVAALVPMALALLLSAIILGFGPTEWGIAAKPLAPALLATALALTAALLVWRGGMTAALASSAIVLSVSTLFLGRMTEVYDAGNLGRRLALHDEEGVGLVGSNYAGEFNFAGRLRNPVKLFDAPGAGLAWLAERPARILVMPTERAAQEPSPSDIITFRGQSYGLWVSSDQDKQNNEACR</sequence>
<dbReference type="GO" id="GO:0009103">
    <property type="term" value="P:lipopolysaccharide biosynthetic process"/>
    <property type="evidence" value="ECO:0007669"/>
    <property type="project" value="UniProtKB-ARBA"/>
</dbReference>
<feature type="transmembrane region" description="Helical" evidence="8">
    <location>
        <begin position="372"/>
        <end position="390"/>
    </location>
</feature>
<feature type="transmembrane region" description="Helical" evidence="8">
    <location>
        <begin position="265"/>
        <end position="284"/>
    </location>
</feature>
<evidence type="ECO:0000256" key="1">
    <source>
        <dbReference type="ARBA" id="ARBA00004651"/>
    </source>
</evidence>
<dbReference type="AlphaFoldDB" id="A0A6L6J5N8"/>
<feature type="transmembrane region" description="Helical" evidence="8">
    <location>
        <begin position="397"/>
        <end position="416"/>
    </location>
</feature>
<comment type="subcellular location">
    <subcellularLocation>
        <location evidence="1">Cell membrane</location>
        <topology evidence="1">Multi-pass membrane protein</topology>
    </subcellularLocation>
</comment>
<feature type="transmembrane region" description="Helical" evidence="8">
    <location>
        <begin position="125"/>
        <end position="146"/>
    </location>
</feature>
<proteinExistence type="predicted"/>
<accession>A0A6L6J5N8</accession>
<dbReference type="RefSeq" id="WP_155093926.1">
    <property type="nucleotide sequence ID" value="NZ_WMIE01000001.1"/>
</dbReference>
<protein>
    <recommendedName>
        <fullName evidence="9">Glycosyltransferase RgtA/B/C/D-like domain-containing protein</fullName>
    </recommendedName>
</protein>